<comment type="caution">
    <text evidence="1">The sequence shown here is derived from an EMBL/GenBank/DDBJ whole genome shotgun (WGS) entry which is preliminary data.</text>
</comment>
<dbReference type="HOGENOM" id="CLU_2169223_0_0_9"/>
<dbReference type="AlphaFoldDB" id="B5CMT4"/>
<dbReference type="Proteomes" id="UP000003254">
    <property type="component" value="Unassembled WGS sequence"/>
</dbReference>
<reference evidence="1 2" key="2">
    <citation type="submission" date="2008-08" db="EMBL/GenBank/DDBJ databases">
        <authorList>
            <person name="Fulton L."/>
            <person name="Clifton S."/>
            <person name="Fulton B."/>
            <person name="Xu J."/>
            <person name="Minx P."/>
            <person name="Pepin K.H."/>
            <person name="Johnson M."/>
            <person name="Bhonagiri V."/>
            <person name="Nash W.E."/>
            <person name="Mardis E.R."/>
            <person name="Wilson R.K."/>
        </authorList>
    </citation>
    <scope>NUCLEOTIDE SEQUENCE [LARGE SCALE GENOMIC DNA]</scope>
    <source>
        <strain evidence="1 2">ATCC 29176</strain>
    </source>
</reference>
<protein>
    <submittedName>
        <fullName evidence="1">Uncharacterized protein</fullName>
    </submittedName>
</protein>
<proteinExistence type="predicted"/>
<name>B5CMT4_9FIRM</name>
<evidence type="ECO:0000313" key="2">
    <source>
        <dbReference type="Proteomes" id="UP000003254"/>
    </source>
</evidence>
<keyword evidence="2" id="KW-1185">Reference proteome</keyword>
<accession>B5CMT4</accession>
<reference evidence="1 2" key="1">
    <citation type="submission" date="2008-08" db="EMBL/GenBank/DDBJ databases">
        <title>Draft genome sequence of Ruminococcus lactaris ATCC 29176.</title>
        <authorList>
            <person name="Sudarsanam P."/>
            <person name="Ley R."/>
            <person name="Guruge J."/>
            <person name="Turnbaugh P.J."/>
            <person name="Mahowald M."/>
            <person name="Liep D."/>
            <person name="Gordon J."/>
        </authorList>
    </citation>
    <scope>NUCLEOTIDE SEQUENCE [LARGE SCALE GENOMIC DNA]</scope>
    <source>
        <strain evidence="1 2">ATCC 29176</strain>
    </source>
</reference>
<sequence>MYVTYTRIYGWSDYGGESSYQPGYRLENMMWMTLLVYDYIIPGEKKMPKTKIQSIVFTAMRVFCMFMFPDSTFTANIFCRSICTSDVQKCIQWRRDGVPESDGQQDCQYI</sequence>
<dbReference type="EMBL" id="ABOU02000026">
    <property type="protein sequence ID" value="EDY33389.1"/>
    <property type="molecule type" value="Genomic_DNA"/>
</dbReference>
<organism evidence="1 2">
    <name type="scientific">[Ruminococcus] lactaris ATCC 29176</name>
    <dbReference type="NCBI Taxonomy" id="471875"/>
    <lineage>
        <taxon>Bacteria</taxon>
        <taxon>Bacillati</taxon>
        <taxon>Bacillota</taxon>
        <taxon>Clostridia</taxon>
        <taxon>Lachnospirales</taxon>
        <taxon>Lachnospiraceae</taxon>
        <taxon>Mediterraneibacter</taxon>
    </lineage>
</organism>
<gene>
    <name evidence="1" type="ORF">RUMLAC_00769</name>
</gene>
<evidence type="ECO:0000313" key="1">
    <source>
        <dbReference type="EMBL" id="EDY33389.1"/>
    </source>
</evidence>